<proteinExistence type="inferred from homology"/>
<dbReference type="GO" id="GO:0046583">
    <property type="term" value="F:monoatomic cation efflux transmembrane transporter activity"/>
    <property type="evidence" value="ECO:0007669"/>
    <property type="project" value="TreeGrafter"/>
</dbReference>
<dbReference type="Pfam" id="PF03824">
    <property type="entry name" value="NicO"/>
    <property type="match status" value="2"/>
</dbReference>
<dbReference type="InterPro" id="IPR011541">
    <property type="entry name" value="Ni/Co_transpt_high_affinity"/>
</dbReference>
<evidence type="ECO:0000256" key="14">
    <source>
        <dbReference type="SAM" id="SignalP"/>
    </source>
</evidence>
<evidence type="ECO:0000256" key="5">
    <source>
        <dbReference type="ARBA" id="ARBA00022475"/>
    </source>
</evidence>
<evidence type="ECO:0000256" key="6">
    <source>
        <dbReference type="ARBA" id="ARBA00022596"/>
    </source>
</evidence>
<feature type="transmembrane region" description="Helical" evidence="13">
    <location>
        <begin position="206"/>
        <end position="227"/>
    </location>
</feature>
<feature type="signal peptide" evidence="14">
    <location>
        <begin position="1"/>
        <end position="16"/>
    </location>
</feature>
<evidence type="ECO:0000313" key="16">
    <source>
        <dbReference type="Proteomes" id="UP000480684"/>
    </source>
</evidence>
<keyword evidence="16" id="KW-1185">Reference proteome</keyword>
<dbReference type="EMBL" id="JAAIYP010000035">
    <property type="protein sequence ID" value="NFV80208.1"/>
    <property type="molecule type" value="Genomic_DNA"/>
</dbReference>
<evidence type="ECO:0000256" key="7">
    <source>
        <dbReference type="ARBA" id="ARBA00022692"/>
    </source>
</evidence>
<evidence type="ECO:0000313" key="15">
    <source>
        <dbReference type="EMBL" id="NFV80208.1"/>
    </source>
</evidence>
<feature type="transmembrane region" description="Helical" evidence="13">
    <location>
        <begin position="140"/>
        <end position="164"/>
    </location>
</feature>
<keyword evidence="4 13" id="KW-0813">Transport</keyword>
<comment type="function">
    <text evidence="1">Efflux system for nickel and cobalt.</text>
</comment>
<evidence type="ECO:0000256" key="4">
    <source>
        <dbReference type="ARBA" id="ARBA00022448"/>
    </source>
</evidence>
<feature type="transmembrane region" description="Helical" evidence="13">
    <location>
        <begin position="282"/>
        <end position="303"/>
    </location>
</feature>
<dbReference type="GO" id="GO:0006824">
    <property type="term" value="P:cobalt ion transport"/>
    <property type="evidence" value="ECO:0007669"/>
    <property type="project" value="UniProtKB-KW"/>
</dbReference>
<dbReference type="GO" id="GO:0015099">
    <property type="term" value="F:nickel cation transmembrane transporter activity"/>
    <property type="evidence" value="ECO:0007669"/>
    <property type="project" value="UniProtKB-UniRule"/>
</dbReference>
<comment type="subcellular location">
    <subcellularLocation>
        <location evidence="2 13">Cell membrane</location>
        <topology evidence="2 13">Multi-pass membrane protein</topology>
    </subcellularLocation>
</comment>
<dbReference type="PANTHER" id="PTHR40659:SF1">
    <property type="entry name" value="NICKEL_COBALT EFFLUX SYSTEM RCNA"/>
    <property type="match status" value="1"/>
</dbReference>
<evidence type="ECO:0000256" key="1">
    <source>
        <dbReference type="ARBA" id="ARBA00002510"/>
    </source>
</evidence>
<dbReference type="GO" id="GO:0032025">
    <property type="term" value="P:response to cobalt ion"/>
    <property type="evidence" value="ECO:0007669"/>
    <property type="project" value="TreeGrafter"/>
</dbReference>
<keyword evidence="7 13" id="KW-0812">Transmembrane</keyword>
<keyword evidence="3" id="KW-0171">Cobalt transport</keyword>
<sequence length="312" mass="32211">MAVLLLALSLPVLAHAGLVPPPQALPGADLPEPLRSLAQWGFALQRELNGEMRAHLAELKQGESLRPALGLIFAAFVYGVFHAIGPGHGKVVIGSWLVSRRARLSWGLSACFLSAAVQGTTAIVVVLVLAGLAALAPKDILVQAAWLEVASYGLIAVMGAVMAWNTLRDRAACGHDHGHDEHDHGHDHGHACCGHHPPPPEDARTLWAMAAAIGFRPCSGAILVLLFTLANGLMLVGIAATFAMAAGVGLTVSGIGLSALGLNRLLDRGAARSRHGDLLRKALSLAGAAVIMLLGITLMLGSLQGGAPVLTG</sequence>
<keyword evidence="8 13" id="KW-1133">Transmembrane helix</keyword>
<reference evidence="15 16" key="1">
    <citation type="submission" date="2020-02" db="EMBL/GenBank/DDBJ databases">
        <authorList>
            <person name="Dziuba M."/>
            <person name="Kuznetsov B."/>
            <person name="Mardanov A."/>
            <person name="Ravin N."/>
            <person name="Grouzdev D."/>
        </authorList>
    </citation>
    <scope>NUCLEOTIDE SEQUENCE [LARGE SCALE GENOMIC DNA]</scope>
    <source>
        <strain evidence="15 16">SpK</strain>
    </source>
</reference>
<evidence type="ECO:0000256" key="9">
    <source>
        <dbReference type="ARBA" id="ARBA00023065"/>
    </source>
</evidence>
<evidence type="ECO:0000256" key="11">
    <source>
        <dbReference type="ARBA" id="ARBA00023136"/>
    </source>
</evidence>
<keyword evidence="10" id="KW-0921">Nickel transport</keyword>
<dbReference type="PANTHER" id="PTHR40659">
    <property type="entry name" value="NICKEL/COBALT EFFLUX SYSTEM RCNA"/>
    <property type="match status" value="1"/>
</dbReference>
<dbReference type="GO" id="GO:0005886">
    <property type="term" value="C:plasma membrane"/>
    <property type="evidence" value="ECO:0007669"/>
    <property type="project" value="UniProtKB-SubCell"/>
</dbReference>
<dbReference type="InterPro" id="IPR051224">
    <property type="entry name" value="NiCoT_RcnA"/>
</dbReference>
<keyword evidence="9" id="KW-0406">Ion transport</keyword>
<organism evidence="15 16">
    <name type="scientific">Magnetospirillum aberrantis SpK</name>
    <dbReference type="NCBI Taxonomy" id="908842"/>
    <lineage>
        <taxon>Bacteria</taxon>
        <taxon>Pseudomonadati</taxon>
        <taxon>Pseudomonadota</taxon>
        <taxon>Alphaproteobacteria</taxon>
        <taxon>Rhodospirillales</taxon>
        <taxon>Rhodospirillaceae</taxon>
        <taxon>Magnetospirillum</taxon>
    </lineage>
</organism>
<evidence type="ECO:0000256" key="3">
    <source>
        <dbReference type="ARBA" id="ARBA00022426"/>
    </source>
</evidence>
<gene>
    <name evidence="15" type="ORF">G4223_08800</name>
</gene>
<feature type="chain" id="PRO_5028957856" description="Nickel/cobalt efflux system" evidence="14">
    <location>
        <begin position="17"/>
        <end position="312"/>
    </location>
</feature>
<keyword evidence="11 13" id="KW-0472">Membrane</keyword>
<keyword evidence="14" id="KW-0732">Signal</keyword>
<keyword evidence="6" id="KW-0533">Nickel</keyword>
<comment type="similarity">
    <text evidence="13">Belongs to the NiCoT transporter (TC 2.A.52) family.</text>
</comment>
<comment type="caution">
    <text evidence="15">The sequence shown here is derived from an EMBL/GenBank/DDBJ whole genome shotgun (WGS) entry which is preliminary data.</text>
</comment>
<dbReference type="GO" id="GO:0010045">
    <property type="term" value="P:response to nickel cation"/>
    <property type="evidence" value="ECO:0007669"/>
    <property type="project" value="TreeGrafter"/>
</dbReference>
<accession>A0A7C9UTR2</accession>
<feature type="transmembrane region" description="Helical" evidence="13">
    <location>
        <begin position="233"/>
        <end position="262"/>
    </location>
</feature>
<feature type="transmembrane region" description="Helical" evidence="13">
    <location>
        <begin position="106"/>
        <end position="134"/>
    </location>
</feature>
<dbReference type="AlphaFoldDB" id="A0A7C9UTR2"/>
<dbReference type="Proteomes" id="UP000480684">
    <property type="component" value="Unassembled WGS sequence"/>
</dbReference>
<evidence type="ECO:0000256" key="10">
    <source>
        <dbReference type="ARBA" id="ARBA00023112"/>
    </source>
</evidence>
<keyword evidence="5" id="KW-1003">Cell membrane</keyword>
<evidence type="ECO:0000256" key="8">
    <source>
        <dbReference type="ARBA" id="ARBA00022989"/>
    </source>
</evidence>
<evidence type="ECO:0000256" key="12">
    <source>
        <dbReference type="ARBA" id="ARBA00023285"/>
    </source>
</evidence>
<protein>
    <recommendedName>
        <fullName evidence="13">Nickel/cobalt efflux system</fullName>
    </recommendedName>
</protein>
<keyword evidence="12" id="KW-0170">Cobalt</keyword>
<evidence type="ECO:0000256" key="2">
    <source>
        <dbReference type="ARBA" id="ARBA00004651"/>
    </source>
</evidence>
<evidence type="ECO:0000256" key="13">
    <source>
        <dbReference type="RuleBase" id="RU362101"/>
    </source>
</evidence>
<name>A0A7C9UTR2_9PROT</name>